<accession>A0A0B6YIC1</accession>
<feature type="non-terminal residue" evidence="1">
    <location>
        <position position="97"/>
    </location>
</feature>
<name>A0A0B6YIC1_9EUPU</name>
<dbReference type="AlphaFoldDB" id="A0A0B6YIC1"/>
<reference evidence="1" key="1">
    <citation type="submission" date="2014-12" db="EMBL/GenBank/DDBJ databases">
        <title>Insight into the proteome of Arion vulgaris.</title>
        <authorList>
            <person name="Aradska J."/>
            <person name="Bulat T."/>
            <person name="Smidak R."/>
            <person name="Sarate P."/>
            <person name="Gangsoo J."/>
            <person name="Sialana F."/>
            <person name="Bilban M."/>
            <person name="Lubec G."/>
        </authorList>
    </citation>
    <scope>NUCLEOTIDE SEQUENCE</scope>
    <source>
        <tissue evidence="1">Skin</tissue>
    </source>
</reference>
<protein>
    <submittedName>
        <fullName evidence="1">Uncharacterized protein</fullName>
    </submittedName>
</protein>
<feature type="non-terminal residue" evidence="1">
    <location>
        <position position="1"/>
    </location>
</feature>
<organism evidence="1">
    <name type="scientific">Arion vulgaris</name>
    <dbReference type="NCBI Taxonomy" id="1028688"/>
    <lineage>
        <taxon>Eukaryota</taxon>
        <taxon>Metazoa</taxon>
        <taxon>Spiralia</taxon>
        <taxon>Lophotrochozoa</taxon>
        <taxon>Mollusca</taxon>
        <taxon>Gastropoda</taxon>
        <taxon>Heterobranchia</taxon>
        <taxon>Euthyneura</taxon>
        <taxon>Panpulmonata</taxon>
        <taxon>Eupulmonata</taxon>
        <taxon>Stylommatophora</taxon>
        <taxon>Helicina</taxon>
        <taxon>Arionoidea</taxon>
        <taxon>Arionidae</taxon>
        <taxon>Arion</taxon>
    </lineage>
</organism>
<gene>
    <name evidence="1" type="primary">ORF25489</name>
</gene>
<proteinExistence type="predicted"/>
<dbReference type="EMBL" id="HACG01008691">
    <property type="protein sequence ID" value="CEK55556.1"/>
    <property type="molecule type" value="Transcribed_RNA"/>
</dbReference>
<evidence type="ECO:0000313" key="1">
    <source>
        <dbReference type="EMBL" id="CEK55556.1"/>
    </source>
</evidence>
<sequence length="97" mass="11461">WERDGGDEEENNCYVEDKRMNIETRSITNIEDNSKTEDVTWRIEDVGDIRWKSDAGDEVGFYKPLDKTQEEKRDGSEADNLEWKIDDIVDVKWESDD</sequence>